<dbReference type="GO" id="GO:0016887">
    <property type="term" value="F:ATP hydrolysis activity"/>
    <property type="evidence" value="ECO:0007669"/>
    <property type="project" value="InterPro"/>
</dbReference>
<feature type="compositionally biased region" description="Basic and acidic residues" evidence="2">
    <location>
        <begin position="712"/>
        <end position="722"/>
    </location>
</feature>
<evidence type="ECO:0000313" key="4">
    <source>
        <dbReference type="EMBL" id="EHL30454.1"/>
    </source>
</evidence>
<dbReference type="Proteomes" id="UP000002770">
    <property type="component" value="Unassembled WGS sequence"/>
</dbReference>
<dbReference type="GO" id="GO:0006302">
    <property type="term" value="P:double-strand break repair"/>
    <property type="evidence" value="ECO:0007669"/>
    <property type="project" value="InterPro"/>
</dbReference>
<dbReference type="PANTHER" id="PTHR32114:SF2">
    <property type="entry name" value="ABC TRANSPORTER ABCH.3"/>
    <property type="match status" value="1"/>
</dbReference>
<dbReference type="EMBL" id="JH413830">
    <property type="protein sequence ID" value="EHL30454.1"/>
    <property type="molecule type" value="Genomic_DNA"/>
</dbReference>
<dbReference type="HOGENOM" id="CLU_004785_1_0_6"/>
<gene>
    <name evidence="4" type="ORF">LDG_7555</name>
</gene>
<dbReference type="STRING" id="658187.LDG_7555"/>
<reference evidence="4 5" key="1">
    <citation type="journal article" date="2011" name="BMC Genomics">
        <title>Insight into cross-talk between intra-amoebal pathogens.</title>
        <authorList>
            <person name="Gimenez G."/>
            <person name="Bertelli C."/>
            <person name="Moliner C."/>
            <person name="Robert C."/>
            <person name="Raoult D."/>
            <person name="Fournier P.E."/>
            <person name="Greub G."/>
        </authorList>
    </citation>
    <scope>NUCLEOTIDE SEQUENCE [LARGE SCALE GENOMIC DNA]</scope>
    <source>
        <strain evidence="4 5">LLAP12</strain>
    </source>
</reference>
<feature type="region of interest" description="Disordered" evidence="2">
    <location>
        <begin position="712"/>
        <end position="731"/>
    </location>
</feature>
<evidence type="ECO:0000256" key="2">
    <source>
        <dbReference type="SAM" id="MobiDB-lite"/>
    </source>
</evidence>
<dbReference type="eggNOG" id="COG0419">
    <property type="taxonomic scope" value="Bacteria"/>
</dbReference>
<dbReference type="AlphaFoldDB" id="G9EQK8"/>
<dbReference type="Gene3D" id="3.40.50.300">
    <property type="entry name" value="P-loop containing nucleotide triphosphate hydrolases"/>
    <property type="match status" value="2"/>
</dbReference>
<feature type="coiled-coil region" evidence="1">
    <location>
        <begin position="864"/>
        <end position="898"/>
    </location>
</feature>
<name>G9EQK8_9GAMM</name>
<feature type="domain" description="Rad50/SbcC-type AAA" evidence="3">
    <location>
        <begin position="8"/>
        <end position="238"/>
    </location>
</feature>
<dbReference type="InParanoid" id="G9EQK8"/>
<accession>G9EQK8</accession>
<sequence length="1203" mass="136124">MTHPAFVSDGIFAIIGPTGSGKTTILDAICLALYGRTPRLNKVTKSENEIMARQTGACFSEVLFETQAGRFRCHWSQRRARKKPDGELQTPKHEIADADSNQILDAKLRGVAEQIEMVTGMDFDRFTRSMLLAQGGFAAFLQAVPDERAPILEQITGTEIYSQISMCVHERRSDERKTLDLMMAELAGVQLLGDEEEQQLNVSLDHHNNQEVLLQQEITKKNLAMTWLEQLNSLEKDLGFIIEQQHDLLQRRELFKPELERLERAKQALEISAVHADISALRREQESANQECNDRRLALPGREAELKTAADALTLAVADLEQKRIEQKSTLAVIRKVQALDIKLQEKEEPMIKVNEVILAIKRSLSTLLAKNNDDCRDLAIKSIAFTEVRERLRLKKADEGLIANLAGIGSRFDILRDLNEQHGNKAAELSIAEMQMAELDRTWHEQTVMLATKEKELNACQHDFVHYQNQLKKTLAGRAMADWRGASMLLKERSASLQKTMKAIHSLADLKANLEALNNRQAMLTLAQDGLVNKIQVQVEQCGAYEREVHLLETQLSLFKRIQDLTDIRHQLEDEQPCPLCGAKEHPFATGTIPVPDETMTLLKGARENYKQANAMHSGLKIKQAENVKDLEQLLLQRNECIDRIAIEEAEIQDAFSIFALDVSAQERETVLVNLVQETDKNLENTLQVVQVVDEYEQKMELAREALEKSKESFAQSERENQTASHKKISAEQDVTRIAKELSTLDFQRQKTLDKELAALATYGIKSLALDALAHVQLELAARRDQYLDLQKQNSDLEKQIASLQSQTKYQAEQISNLEIDLKNQQNMLMALKADQDLLMHERNSLFGDRNPHEVETHLVAVIEAGEKRIEGLRQTLSVTEQECAKLKSAIESIEKTIFSRSLKLQEVALVFKTQLDKFNFADEASYINACLSEDERKNLMLNAQKLENEYTELETRRKDKADLLEIERQKKVTAQSPEFLVQERSGLISRLKEIQQAIGAMQQKLEGNERLRKKQQERVQAINLQKRESLRWDTLHALIGSSDGKKYRNFAQGLTFEMMIGHANRQLLKMTDRYLLIRDESQPLELNVVDNYQAGEIRSTKNLSGGESFIVSLSLALGLSHMASKNVRVDSLFLDEGFGTLDEDALDTALETLAGLQQAGKLIGVISHVPTLKERISTRIQISHQTGGRSLISGPGCRRLD</sequence>
<dbReference type="InterPro" id="IPR027417">
    <property type="entry name" value="P-loop_NTPase"/>
</dbReference>
<feature type="coiled-coil region" evidence="1">
    <location>
        <begin position="781"/>
        <end position="836"/>
    </location>
</feature>
<dbReference type="InterPro" id="IPR038729">
    <property type="entry name" value="Rad50/SbcC_AAA"/>
</dbReference>
<evidence type="ECO:0000313" key="5">
    <source>
        <dbReference type="Proteomes" id="UP000002770"/>
    </source>
</evidence>
<dbReference type="SUPFAM" id="SSF52540">
    <property type="entry name" value="P-loop containing nucleoside triphosphate hydrolases"/>
    <property type="match status" value="1"/>
</dbReference>
<organism evidence="4 5">
    <name type="scientific">Legionella drancourtii LLAP12</name>
    <dbReference type="NCBI Taxonomy" id="658187"/>
    <lineage>
        <taxon>Bacteria</taxon>
        <taxon>Pseudomonadati</taxon>
        <taxon>Pseudomonadota</taxon>
        <taxon>Gammaproteobacteria</taxon>
        <taxon>Legionellales</taxon>
        <taxon>Legionellaceae</taxon>
        <taxon>Legionella</taxon>
    </lineage>
</organism>
<dbReference type="FunCoup" id="G9EQK8">
    <property type="interactions" value="90"/>
</dbReference>
<dbReference type="PANTHER" id="PTHR32114">
    <property type="entry name" value="ABC TRANSPORTER ABCH.3"/>
    <property type="match status" value="1"/>
</dbReference>
<evidence type="ECO:0000259" key="3">
    <source>
        <dbReference type="Pfam" id="PF13476"/>
    </source>
</evidence>
<evidence type="ECO:0000256" key="1">
    <source>
        <dbReference type="SAM" id="Coils"/>
    </source>
</evidence>
<proteinExistence type="predicted"/>
<protein>
    <recommendedName>
        <fullName evidence="3">Rad50/SbcC-type AAA domain-containing protein</fullName>
    </recommendedName>
</protein>
<dbReference type="Pfam" id="PF13558">
    <property type="entry name" value="SbcC_Walker_B"/>
    <property type="match status" value="1"/>
</dbReference>
<keyword evidence="1" id="KW-0175">Coiled coil</keyword>
<feature type="coiled-coil region" evidence="1">
    <location>
        <begin position="938"/>
        <end position="965"/>
    </location>
</feature>
<keyword evidence="5" id="KW-1185">Reference proteome</keyword>
<dbReference type="Pfam" id="PF13476">
    <property type="entry name" value="AAA_23"/>
    <property type="match status" value="1"/>
</dbReference>